<feature type="transmembrane region" description="Helical" evidence="6">
    <location>
        <begin position="199"/>
        <end position="218"/>
    </location>
</feature>
<dbReference type="GO" id="GO:0016020">
    <property type="term" value="C:membrane"/>
    <property type="evidence" value="ECO:0007669"/>
    <property type="project" value="UniProtKB-SubCell"/>
</dbReference>
<organism evidence="8 9">
    <name type="scientific">Fusarium oxysporum f. sp. cubense (strain race 1)</name>
    <name type="common">Panama disease fungus</name>
    <dbReference type="NCBI Taxonomy" id="1229664"/>
    <lineage>
        <taxon>Eukaryota</taxon>
        <taxon>Fungi</taxon>
        <taxon>Dikarya</taxon>
        <taxon>Ascomycota</taxon>
        <taxon>Pezizomycotina</taxon>
        <taxon>Sordariomycetes</taxon>
        <taxon>Hypocreomycetidae</taxon>
        <taxon>Hypocreales</taxon>
        <taxon>Nectriaceae</taxon>
        <taxon>Fusarium</taxon>
        <taxon>Fusarium oxysporum species complex</taxon>
    </lineage>
</organism>
<dbReference type="Proteomes" id="UP000016928">
    <property type="component" value="Unassembled WGS sequence"/>
</dbReference>
<evidence type="ECO:0000259" key="7">
    <source>
        <dbReference type="Pfam" id="PF20684"/>
    </source>
</evidence>
<feature type="transmembrane region" description="Helical" evidence="6">
    <location>
        <begin position="32"/>
        <end position="58"/>
    </location>
</feature>
<dbReference type="OrthoDB" id="5342292at2759"/>
<dbReference type="EMBL" id="KB729964">
    <property type="protein sequence ID" value="ENH75604.1"/>
    <property type="molecule type" value="Genomic_DNA"/>
</dbReference>
<comment type="similarity">
    <text evidence="5">Belongs to the SAT4 family.</text>
</comment>
<evidence type="ECO:0000256" key="6">
    <source>
        <dbReference type="SAM" id="Phobius"/>
    </source>
</evidence>
<evidence type="ECO:0000256" key="5">
    <source>
        <dbReference type="ARBA" id="ARBA00038359"/>
    </source>
</evidence>
<sequence>MEGFPKVGDVLVWTEPPDGYHVNFTNPQKDTVLLHASLGVSISCVISLLLTGINLYVAFLVTKKPFPQHFLALAGCVLVAASQSIIFVCQMRGVLGVHVWEMPLDHARWESTLLLAANLLAIPATALAKSGLYVFYHEVIGVTPRAYFILIPAAFSIVAFVVMWIIQLFACTPIQAAWNLTYYTETSCHSRYYCGTAQASVGILADLCITSLALFRTFQLQMPIRGKLEVLSYFFSSLVTLVPAALRLHISVSGHEKENHDPTWDLFWMATYWLYEANCAIICYSLPGLRHLIRSFRKPAPLANCNDSHTPSYSSPPYFNIKLGQDNSSEVELYPSMIQGTRGDDP</sequence>
<dbReference type="HOGENOM" id="CLU_028200_12_0_1"/>
<feature type="transmembrane region" description="Helical" evidence="6">
    <location>
        <begin position="70"/>
        <end position="93"/>
    </location>
</feature>
<keyword evidence="4 6" id="KW-0472">Membrane</keyword>
<evidence type="ECO:0000256" key="1">
    <source>
        <dbReference type="ARBA" id="ARBA00004141"/>
    </source>
</evidence>
<protein>
    <recommendedName>
        <fullName evidence="7">Rhodopsin domain-containing protein</fullName>
    </recommendedName>
</protein>
<keyword evidence="3 6" id="KW-1133">Transmembrane helix</keyword>
<dbReference type="PANTHER" id="PTHR33048">
    <property type="entry name" value="PTH11-LIKE INTEGRAL MEMBRANE PROTEIN (AFU_ORTHOLOGUE AFUA_5G11245)"/>
    <property type="match status" value="1"/>
</dbReference>
<evidence type="ECO:0000256" key="4">
    <source>
        <dbReference type="ARBA" id="ARBA00023136"/>
    </source>
</evidence>
<dbReference type="AlphaFoldDB" id="N4UK80"/>
<dbReference type="VEuPathDB" id="FungiDB:FOC1_g10001621"/>
<evidence type="ECO:0000256" key="2">
    <source>
        <dbReference type="ARBA" id="ARBA00022692"/>
    </source>
</evidence>
<feature type="domain" description="Rhodopsin" evidence="7">
    <location>
        <begin position="73"/>
        <end position="294"/>
    </location>
</feature>
<evidence type="ECO:0000313" key="9">
    <source>
        <dbReference type="Proteomes" id="UP000016928"/>
    </source>
</evidence>
<keyword evidence="2 6" id="KW-0812">Transmembrane</keyword>
<evidence type="ECO:0000256" key="3">
    <source>
        <dbReference type="ARBA" id="ARBA00022989"/>
    </source>
</evidence>
<dbReference type="InterPro" id="IPR052337">
    <property type="entry name" value="SAT4-like"/>
</dbReference>
<feature type="transmembrane region" description="Helical" evidence="6">
    <location>
        <begin position="147"/>
        <end position="170"/>
    </location>
</feature>
<comment type="subcellular location">
    <subcellularLocation>
        <location evidence="1">Membrane</location>
        <topology evidence="1">Multi-pass membrane protein</topology>
    </subcellularLocation>
</comment>
<dbReference type="PANTHER" id="PTHR33048:SF47">
    <property type="entry name" value="INTEGRAL MEMBRANE PROTEIN-RELATED"/>
    <property type="match status" value="1"/>
</dbReference>
<feature type="transmembrane region" description="Helical" evidence="6">
    <location>
        <begin position="230"/>
        <end position="250"/>
    </location>
</feature>
<dbReference type="Pfam" id="PF20684">
    <property type="entry name" value="Fung_rhodopsin"/>
    <property type="match status" value="1"/>
</dbReference>
<gene>
    <name evidence="8" type="ORF">FOC1_g10001621</name>
</gene>
<reference evidence="9" key="1">
    <citation type="submission" date="2012-09" db="EMBL/GenBank/DDBJ databases">
        <title>Genome sequencing and comparative transcriptomics of race 1 and race 4 of banana pathogen: Fusarium oxysporum f. sp. cubense.</title>
        <authorList>
            <person name="Fang X."/>
            <person name="Huang J."/>
        </authorList>
    </citation>
    <scope>NUCLEOTIDE SEQUENCE [LARGE SCALE GENOMIC DNA]</scope>
    <source>
        <strain evidence="9">race 1</strain>
    </source>
</reference>
<name>N4UK80_FUSC1</name>
<proteinExistence type="inferred from homology"/>
<dbReference type="InterPro" id="IPR049326">
    <property type="entry name" value="Rhodopsin_dom_fungi"/>
</dbReference>
<dbReference type="STRING" id="1229664.N4UK80"/>
<feature type="transmembrane region" description="Helical" evidence="6">
    <location>
        <begin position="113"/>
        <end position="135"/>
    </location>
</feature>
<reference evidence="9" key="2">
    <citation type="journal article" date="2014" name="PLoS ONE">
        <title>Genome and Transcriptome Analysis of the Fungal Pathogen Fusarium oxysporum f. sp. cubense Causing Banana Vascular Wilt Disease.</title>
        <authorList>
            <person name="Guo L."/>
            <person name="Han L."/>
            <person name="Yang L."/>
            <person name="Zeng H."/>
            <person name="Fan D."/>
            <person name="Zhu Y."/>
            <person name="Feng Y."/>
            <person name="Wang G."/>
            <person name="Peng C."/>
            <person name="Jiang X."/>
            <person name="Zhou D."/>
            <person name="Ni P."/>
            <person name="Liang C."/>
            <person name="Liu L."/>
            <person name="Wang J."/>
            <person name="Mao C."/>
            <person name="Fang X."/>
            <person name="Peng M."/>
            <person name="Huang J."/>
        </authorList>
    </citation>
    <scope>NUCLEOTIDE SEQUENCE [LARGE SCALE GENOMIC DNA]</scope>
    <source>
        <strain evidence="9">race 1</strain>
    </source>
</reference>
<accession>N4UK80</accession>
<evidence type="ECO:0000313" key="8">
    <source>
        <dbReference type="EMBL" id="ENH75604.1"/>
    </source>
</evidence>
<feature type="transmembrane region" description="Helical" evidence="6">
    <location>
        <begin position="270"/>
        <end position="289"/>
    </location>
</feature>
<dbReference type="OMA" id="GVHVWEM"/>